<dbReference type="OrthoDB" id="9792989at2"/>
<dbReference type="EMBL" id="NGKC01000007">
    <property type="protein sequence ID" value="RSU11836.1"/>
    <property type="molecule type" value="Genomic_DNA"/>
</dbReference>
<keyword evidence="2" id="KW-1185">Reference proteome</keyword>
<dbReference type="InterPro" id="IPR029063">
    <property type="entry name" value="SAM-dependent_MTases_sf"/>
</dbReference>
<dbReference type="Proteomes" id="UP000286773">
    <property type="component" value="Unassembled WGS sequence"/>
</dbReference>
<dbReference type="InterPro" id="IPR010719">
    <property type="entry name" value="MnmM_MeTrfase"/>
</dbReference>
<comment type="caution">
    <text evidence="1">The sequence shown here is derived from an EMBL/GenBank/DDBJ whole genome shotgun (WGS) entry which is preliminary data.</text>
</comment>
<dbReference type="PANTHER" id="PTHR35276">
    <property type="entry name" value="S-ADENOSYL-L-METHIONINE-DEPENDENT METHYLTRANSFERASES SUPERFAMILY PROTEIN"/>
    <property type="match status" value="1"/>
</dbReference>
<gene>
    <name evidence="1" type="ORF">CBF27_07710</name>
</gene>
<evidence type="ECO:0000313" key="1">
    <source>
        <dbReference type="EMBL" id="RSU11836.1"/>
    </source>
</evidence>
<protein>
    <submittedName>
        <fullName evidence="1">SAM-dependent methyltransferase</fullName>
    </submittedName>
</protein>
<accession>A0A430AUV9</accession>
<dbReference type="Gene3D" id="3.40.50.150">
    <property type="entry name" value="Vaccinia Virus protein VP39"/>
    <property type="match status" value="1"/>
</dbReference>
<dbReference type="SUPFAM" id="SSF53335">
    <property type="entry name" value="S-adenosyl-L-methionine-dependent methyltransferases"/>
    <property type="match status" value="1"/>
</dbReference>
<dbReference type="GO" id="GO:0032259">
    <property type="term" value="P:methylation"/>
    <property type="evidence" value="ECO:0007669"/>
    <property type="project" value="UniProtKB-KW"/>
</dbReference>
<dbReference type="AlphaFoldDB" id="A0A430AUV9"/>
<evidence type="ECO:0000313" key="2">
    <source>
        <dbReference type="Proteomes" id="UP000286773"/>
    </source>
</evidence>
<dbReference type="PANTHER" id="PTHR35276:SF1">
    <property type="entry name" value="TRNA (MNM(5)S(2)U34)-METHYLTRANSFERASE, CHLOROPLASTIC"/>
    <property type="match status" value="1"/>
</dbReference>
<keyword evidence="1" id="KW-0808">Transferase</keyword>
<name>A0A430AUV9_9ENTE</name>
<sequence>MLRTALQYSHQLLSDCINTGDYVIDATIGNGNDTLFLAELVGETGKVYGFDIQQTAVDKTEKRLQQNNMIQQTSLSLLSHEHVDQVIQPKTVISAAVFNLGYLPRGDKSVTTKPQTTITAIKKILPLLKSGGRIVLVVYDGHAEGKVEKDALLSFVRQLPQEDFSVLYYAFLNQRNHPPSVIAIEKKPSPVV</sequence>
<dbReference type="RefSeq" id="WP_126813743.1">
    <property type="nucleotide sequence ID" value="NZ_NGKC01000007.1"/>
</dbReference>
<dbReference type="GO" id="GO:0008168">
    <property type="term" value="F:methyltransferase activity"/>
    <property type="evidence" value="ECO:0007669"/>
    <property type="project" value="UniProtKB-KW"/>
</dbReference>
<keyword evidence="1" id="KW-0489">Methyltransferase</keyword>
<reference evidence="1 2" key="1">
    <citation type="submission" date="2017-05" db="EMBL/GenBank/DDBJ databases">
        <title>Vagococcus spp. assemblies.</title>
        <authorList>
            <person name="Gulvik C.A."/>
        </authorList>
    </citation>
    <scope>NUCLEOTIDE SEQUENCE [LARGE SCALE GENOMIC DNA]</scope>
    <source>
        <strain evidence="1 2">LMG 24798</strain>
    </source>
</reference>
<organism evidence="1 2">
    <name type="scientific">Vagococcus acidifermentans</name>
    <dbReference type="NCBI Taxonomy" id="564710"/>
    <lineage>
        <taxon>Bacteria</taxon>
        <taxon>Bacillati</taxon>
        <taxon>Bacillota</taxon>
        <taxon>Bacilli</taxon>
        <taxon>Lactobacillales</taxon>
        <taxon>Enterococcaceae</taxon>
        <taxon>Vagococcus</taxon>
    </lineage>
</organism>
<proteinExistence type="predicted"/>
<dbReference type="Pfam" id="PF06962">
    <property type="entry name" value="rRNA_methylase"/>
    <property type="match status" value="1"/>
</dbReference>